<dbReference type="InterPro" id="IPR011055">
    <property type="entry name" value="Dup_hybrid_motif"/>
</dbReference>
<proteinExistence type="predicted"/>
<keyword evidence="2" id="KW-1133">Transmembrane helix</keyword>
<dbReference type="Gene3D" id="2.70.70.10">
    <property type="entry name" value="Glucose Permease (Domain IIA)"/>
    <property type="match status" value="1"/>
</dbReference>
<evidence type="ECO:0000256" key="2">
    <source>
        <dbReference type="SAM" id="Phobius"/>
    </source>
</evidence>
<dbReference type="InterPro" id="IPR018392">
    <property type="entry name" value="LysM"/>
</dbReference>
<feature type="domain" description="LysM" evidence="3">
    <location>
        <begin position="174"/>
        <end position="217"/>
    </location>
</feature>
<protein>
    <submittedName>
        <fullName evidence="4">Murein DD-endopeptidase MepM and murein hydrolase activator NlpD, contain LysM domain</fullName>
    </submittedName>
</protein>
<dbReference type="SUPFAM" id="SSF51261">
    <property type="entry name" value="Duplicated hybrid motif"/>
    <property type="match status" value="1"/>
</dbReference>
<dbReference type="RefSeq" id="WP_092318850.1">
    <property type="nucleotide sequence ID" value="NZ_FOKY01000004.1"/>
</dbReference>
<gene>
    <name evidence="4" type="ORF">SAMN02745150_00789</name>
</gene>
<evidence type="ECO:0000313" key="5">
    <source>
        <dbReference type="Proteomes" id="UP000240042"/>
    </source>
</evidence>
<keyword evidence="2" id="KW-0472">Membrane</keyword>
<keyword evidence="5" id="KW-1185">Reference proteome</keyword>
<accession>A0A1I1DVQ8</accession>
<dbReference type="InterPro" id="IPR016047">
    <property type="entry name" value="M23ase_b-sheet_dom"/>
</dbReference>
<evidence type="ECO:0000259" key="3">
    <source>
        <dbReference type="PROSITE" id="PS51782"/>
    </source>
</evidence>
<dbReference type="Pfam" id="PF01476">
    <property type="entry name" value="LysM"/>
    <property type="match status" value="2"/>
</dbReference>
<name>A0A1I1DVQ8_BREAD</name>
<dbReference type="PANTHER" id="PTHR21666:SF289">
    <property type="entry name" value="L-ALA--D-GLU ENDOPEPTIDASE"/>
    <property type="match status" value="1"/>
</dbReference>
<feature type="transmembrane region" description="Helical" evidence="2">
    <location>
        <begin position="55"/>
        <end position="73"/>
    </location>
</feature>
<dbReference type="PANTHER" id="PTHR21666">
    <property type="entry name" value="PEPTIDASE-RELATED"/>
    <property type="match status" value="1"/>
</dbReference>
<dbReference type="CDD" id="cd12797">
    <property type="entry name" value="M23_peptidase"/>
    <property type="match status" value="1"/>
</dbReference>
<dbReference type="EMBL" id="FOKY01000004">
    <property type="protein sequence ID" value="SFB78486.1"/>
    <property type="molecule type" value="Genomic_DNA"/>
</dbReference>
<keyword evidence="4" id="KW-0378">Hydrolase</keyword>
<keyword evidence="1" id="KW-0732">Signal</keyword>
<keyword evidence="2" id="KW-0812">Transmembrane</keyword>
<organism evidence="4 5">
    <name type="scientific">Brevinema andersonii</name>
    <dbReference type="NCBI Taxonomy" id="34097"/>
    <lineage>
        <taxon>Bacteria</taxon>
        <taxon>Pseudomonadati</taxon>
        <taxon>Spirochaetota</taxon>
        <taxon>Spirochaetia</taxon>
        <taxon>Brevinematales</taxon>
        <taxon>Brevinemataceae</taxon>
        <taxon>Brevinema</taxon>
    </lineage>
</organism>
<evidence type="ECO:0000256" key="1">
    <source>
        <dbReference type="ARBA" id="ARBA00022729"/>
    </source>
</evidence>
<dbReference type="SUPFAM" id="SSF54106">
    <property type="entry name" value="LysM domain"/>
    <property type="match status" value="1"/>
</dbReference>
<dbReference type="Pfam" id="PF01551">
    <property type="entry name" value="Peptidase_M23"/>
    <property type="match status" value="1"/>
</dbReference>
<dbReference type="Proteomes" id="UP000240042">
    <property type="component" value="Unassembled WGS sequence"/>
</dbReference>
<dbReference type="STRING" id="34097.SAMN02745150_00789"/>
<dbReference type="OrthoDB" id="305469at2"/>
<dbReference type="PROSITE" id="PS51782">
    <property type="entry name" value="LYSM"/>
    <property type="match status" value="2"/>
</dbReference>
<dbReference type="InterPro" id="IPR036779">
    <property type="entry name" value="LysM_dom_sf"/>
</dbReference>
<sequence length="362" mass="40394">MLDTIWVILIQSKNNMTSFIDNLKKYFIKNSIRLFAHASEIDVPGFKSYSIPKQITMVAGILVFLLMLAFFFGTQRPLSYSKMGDAVITSVIAEKEFNTIALRKSIETKQDLDMLSKKKPLAFAFYRILPGENMSSVAQKFGLSISTVLSLNSLDNAHSVRVGQRILLATRSGIIYNSTQDEPLSSIAERYGISFDDTMLVNSLDSTDISEGKTLFLPGANFTVKAMAEILGYSFVAPVKRFRFTSRFGYRRHPLGLGRRLHAGIDLAAPTGTPIYTAREGRVIFSGSDGGYGLMVRIRHQNGFTTYYAHMSKIRVKTGDWVIENQRIGDVGNTGRSTGPHLHFEIRKYGKPVNPLTHGLQL</sequence>
<dbReference type="Gene3D" id="3.10.350.10">
    <property type="entry name" value="LysM domain"/>
    <property type="match status" value="2"/>
</dbReference>
<dbReference type="GO" id="GO:0004222">
    <property type="term" value="F:metalloendopeptidase activity"/>
    <property type="evidence" value="ECO:0007669"/>
    <property type="project" value="TreeGrafter"/>
</dbReference>
<evidence type="ECO:0000313" key="4">
    <source>
        <dbReference type="EMBL" id="SFB78486.1"/>
    </source>
</evidence>
<reference evidence="5" key="1">
    <citation type="submission" date="2016-10" db="EMBL/GenBank/DDBJ databases">
        <authorList>
            <person name="Varghese N."/>
            <person name="Submissions S."/>
        </authorList>
    </citation>
    <scope>NUCLEOTIDE SEQUENCE [LARGE SCALE GENOMIC DNA]</scope>
    <source>
        <strain evidence="5">ATCC 43811</strain>
    </source>
</reference>
<dbReference type="InterPro" id="IPR050570">
    <property type="entry name" value="Cell_wall_metabolism_enzyme"/>
</dbReference>
<dbReference type="AlphaFoldDB" id="A0A1I1DVQ8"/>
<feature type="domain" description="LysM" evidence="3">
    <location>
        <begin position="124"/>
        <end position="168"/>
    </location>
</feature>
<dbReference type="SMART" id="SM00257">
    <property type="entry name" value="LysM"/>
    <property type="match status" value="2"/>
</dbReference>